<comment type="caution">
    <text evidence="1">The sequence shown here is derived from an EMBL/GenBank/DDBJ whole genome shotgun (WGS) entry which is preliminary data.</text>
</comment>
<accession>A0A162QB12</accession>
<dbReference type="AlphaFoldDB" id="A0A162QB12"/>
<sequence>MIALCTGNASCYITCLDKMATEMDFLLLFTQPLVPQMLLAAGRGSAILFSKRRDEKMVSANLLQTFQK</sequence>
<gene>
    <name evidence="1" type="ORF">APZ42_013977</name>
</gene>
<reference evidence="1 2" key="1">
    <citation type="submission" date="2016-03" db="EMBL/GenBank/DDBJ databases">
        <title>EvidentialGene: Evidence-directed Construction of Genes on Genomes.</title>
        <authorList>
            <person name="Gilbert D.G."/>
            <person name="Choi J.-H."/>
            <person name="Mockaitis K."/>
            <person name="Colbourne J."/>
            <person name="Pfrender M."/>
        </authorList>
    </citation>
    <scope>NUCLEOTIDE SEQUENCE [LARGE SCALE GENOMIC DNA]</scope>
    <source>
        <strain evidence="1 2">Xinb3</strain>
        <tissue evidence="1">Complete organism</tissue>
    </source>
</reference>
<evidence type="ECO:0000313" key="1">
    <source>
        <dbReference type="EMBL" id="KZS19527.1"/>
    </source>
</evidence>
<evidence type="ECO:0000313" key="2">
    <source>
        <dbReference type="Proteomes" id="UP000076858"/>
    </source>
</evidence>
<dbReference type="EMBL" id="LRGB01000359">
    <property type="protein sequence ID" value="KZS19527.1"/>
    <property type="molecule type" value="Genomic_DNA"/>
</dbReference>
<protein>
    <submittedName>
        <fullName evidence="1">Uncharacterized protein</fullName>
    </submittedName>
</protein>
<name>A0A162QB12_9CRUS</name>
<dbReference type="Proteomes" id="UP000076858">
    <property type="component" value="Unassembled WGS sequence"/>
</dbReference>
<proteinExistence type="predicted"/>
<organism evidence="1 2">
    <name type="scientific">Daphnia magna</name>
    <dbReference type="NCBI Taxonomy" id="35525"/>
    <lineage>
        <taxon>Eukaryota</taxon>
        <taxon>Metazoa</taxon>
        <taxon>Ecdysozoa</taxon>
        <taxon>Arthropoda</taxon>
        <taxon>Crustacea</taxon>
        <taxon>Branchiopoda</taxon>
        <taxon>Diplostraca</taxon>
        <taxon>Cladocera</taxon>
        <taxon>Anomopoda</taxon>
        <taxon>Daphniidae</taxon>
        <taxon>Daphnia</taxon>
    </lineage>
</organism>
<keyword evidence="2" id="KW-1185">Reference proteome</keyword>